<reference evidence="6" key="1">
    <citation type="journal article" date="2014" name="Int. J. Syst. Evol. Microbiol.">
        <title>Complete genome sequence of Corynebacterium casei LMG S-19264T (=DSM 44701T), isolated from a smear-ripened cheese.</title>
        <authorList>
            <consortium name="US DOE Joint Genome Institute (JGI-PGF)"/>
            <person name="Walter F."/>
            <person name="Albersmeier A."/>
            <person name="Kalinowski J."/>
            <person name="Ruckert C."/>
        </authorList>
    </citation>
    <scope>NUCLEOTIDE SEQUENCE</scope>
    <source>
        <strain evidence="6">CGMCC 4.7430</strain>
    </source>
</reference>
<dbReference type="EMBL" id="BMNK01000016">
    <property type="protein sequence ID" value="GGP14252.1"/>
    <property type="molecule type" value="Genomic_DNA"/>
</dbReference>
<dbReference type="Pfam" id="PF00440">
    <property type="entry name" value="TetR_N"/>
    <property type="match status" value="1"/>
</dbReference>
<dbReference type="RefSeq" id="WP_189142986.1">
    <property type="nucleotide sequence ID" value="NZ_BMNK01000016.1"/>
</dbReference>
<feature type="domain" description="HTH tetR-type" evidence="5">
    <location>
        <begin position="12"/>
        <end position="72"/>
    </location>
</feature>
<dbReference type="AlphaFoldDB" id="A0A918AC83"/>
<dbReference type="GO" id="GO:0000976">
    <property type="term" value="F:transcription cis-regulatory region binding"/>
    <property type="evidence" value="ECO:0007669"/>
    <property type="project" value="TreeGrafter"/>
</dbReference>
<comment type="caution">
    <text evidence="6">The sequence shown here is derived from an EMBL/GenBank/DDBJ whole genome shotgun (WGS) entry which is preliminary data.</text>
</comment>
<dbReference type="PRINTS" id="PR00455">
    <property type="entry name" value="HTHTETR"/>
</dbReference>
<dbReference type="Gene3D" id="1.10.357.10">
    <property type="entry name" value="Tetracycline Repressor, domain 2"/>
    <property type="match status" value="1"/>
</dbReference>
<dbReference type="PROSITE" id="PS50977">
    <property type="entry name" value="HTH_TETR_2"/>
    <property type="match status" value="1"/>
</dbReference>
<evidence type="ECO:0000256" key="2">
    <source>
        <dbReference type="ARBA" id="ARBA00023125"/>
    </source>
</evidence>
<gene>
    <name evidence="6" type="ORF">GCM10012278_69250</name>
</gene>
<reference evidence="6" key="2">
    <citation type="submission" date="2020-09" db="EMBL/GenBank/DDBJ databases">
        <authorList>
            <person name="Sun Q."/>
            <person name="Zhou Y."/>
        </authorList>
    </citation>
    <scope>NUCLEOTIDE SEQUENCE</scope>
    <source>
        <strain evidence="6">CGMCC 4.7430</strain>
    </source>
</reference>
<evidence type="ECO:0000259" key="5">
    <source>
        <dbReference type="PROSITE" id="PS50977"/>
    </source>
</evidence>
<dbReference type="InterPro" id="IPR001647">
    <property type="entry name" value="HTH_TetR"/>
</dbReference>
<proteinExistence type="predicted"/>
<dbReference type="Proteomes" id="UP000660745">
    <property type="component" value="Unassembled WGS sequence"/>
</dbReference>
<dbReference type="SUPFAM" id="SSF46689">
    <property type="entry name" value="Homeodomain-like"/>
    <property type="match status" value="1"/>
</dbReference>
<evidence type="ECO:0000313" key="6">
    <source>
        <dbReference type="EMBL" id="GGP14252.1"/>
    </source>
</evidence>
<dbReference type="InterPro" id="IPR050109">
    <property type="entry name" value="HTH-type_TetR-like_transc_reg"/>
</dbReference>
<keyword evidence="7" id="KW-1185">Reference proteome</keyword>
<dbReference type="InterPro" id="IPR036271">
    <property type="entry name" value="Tet_transcr_reg_TetR-rel_C_sf"/>
</dbReference>
<protein>
    <submittedName>
        <fullName evidence="6">TetR family transcriptional regulator</fullName>
    </submittedName>
</protein>
<dbReference type="GO" id="GO:0003700">
    <property type="term" value="F:DNA-binding transcription factor activity"/>
    <property type="evidence" value="ECO:0007669"/>
    <property type="project" value="TreeGrafter"/>
</dbReference>
<name>A0A918AC83_9ACTN</name>
<evidence type="ECO:0000313" key="7">
    <source>
        <dbReference type="Proteomes" id="UP000660745"/>
    </source>
</evidence>
<dbReference type="InterPro" id="IPR025996">
    <property type="entry name" value="MT1864/Rv1816-like_C"/>
</dbReference>
<evidence type="ECO:0000256" key="1">
    <source>
        <dbReference type="ARBA" id="ARBA00023015"/>
    </source>
</evidence>
<dbReference type="PANTHER" id="PTHR30055:SF234">
    <property type="entry name" value="HTH-TYPE TRANSCRIPTIONAL REGULATOR BETI"/>
    <property type="match status" value="1"/>
</dbReference>
<accession>A0A918AC83</accession>
<dbReference type="Pfam" id="PF13305">
    <property type="entry name" value="TetR_C_33"/>
    <property type="match status" value="1"/>
</dbReference>
<dbReference type="InterPro" id="IPR009057">
    <property type="entry name" value="Homeodomain-like_sf"/>
</dbReference>
<keyword evidence="2 4" id="KW-0238">DNA-binding</keyword>
<sequence>MSIQARKERDRAQREKLIITAARELAEAEGWDAVTTRRLAERVEYSQPVLYSHFKGKDAITTAVALEGFADMAAELRAARTAAGDPADALARLSAAYVAFADQRPALYDAMFSRKVNLPFATPQTPAALRAAFDEFVEAVSPHAHDTDAALLAETFWAALHGLAMLMRDGRIPREHHDLRLALLLASFTHRPASPT</sequence>
<feature type="DNA-binding region" description="H-T-H motif" evidence="4">
    <location>
        <begin position="35"/>
        <end position="54"/>
    </location>
</feature>
<evidence type="ECO:0000256" key="3">
    <source>
        <dbReference type="ARBA" id="ARBA00023163"/>
    </source>
</evidence>
<dbReference type="PANTHER" id="PTHR30055">
    <property type="entry name" value="HTH-TYPE TRANSCRIPTIONAL REGULATOR RUTR"/>
    <property type="match status" value="1"/>
</dbReference>
<organism evidence="6 7">
    <name type="scientific">Nonomuraea glycinis</name>
    <dbReference type="NCBI Taxonomy" id="2047744"/>
    <lineage>
        <taxon>Bacteria</taxon>
        <taxon>Bacillati</taxon>
        <taxon>Actinomycetota</taxon>
        <taxon>Actinomycetes</taxon>
        <taxon>Streptosporangiales</taxon>
        <taxon>Streptosporangiaceae</taxon>
        <taxon>Nonomuraea</taxon>
    </lineage>
</organism>
<evidence type="ECO:0000256" key="4">
    <source>
        <dbReference type="PROSITE-ProRule" id="PRU00335"/>
    </source>
</evidence>
<keyword evidence="3" id="KW-0804">Transcription</keyword>
<keyword evidence="1" id="KW-0805">Transcription regulation</keyword>
<dbReference type="SUPFAM" id="SSF48498">
    <property type="entry name" value="Tetracyclin repressor-like, C-terminal domain"/>
    <property type="match status" value="1"/>
</dbReference>